<name>A0A3N0YGH2_ANAGA</name>
<dbReference type="AlphaFoldDB" id="A0A3N0YGH2"/>
<gene>
    <name evidence="1" type="ORF">DPX16_4686</name>
</gene>
<dbReference type="Gene3D" id="1.10.10.10">
    <property type="entry name" value="Winged helix-like DNA-binding domain superfamily/Winged helix DNA-binding domain"/>
    <property type="match status" value="1"/>
</dbReference>
<evidence type="ECO:0000313" key="1">
    <source>
        <dbReference type="EMBL" id="ROL45345.1"/>
    </source>
</evidence>
<keyword evidence="2" id="KW-1185">Reference proteome</keyword>
<dbReference type="OrthoDB" id="8956919at2759"/>
<organism evidence="1 2">
    <name type="scientific">Anabarilius grahami</name>
    <name type="common">Kanglang fish</name>
    <name type="synonym">Barilius grahami</name>
    <dbReference type="NCBI Taxonomy" id="495550"/>
    <lineage>
        <taxon>Eukaryota</taxon>
        <taxon>Metazoa</taxon>
        <taxon>Chordata</taxon>
        <taxon>Craniata</taxon>
        <taxon>Vertebrata</taxon>
        <taxon>Euteleostomi</taxon>
        <taxon>Actinopterygii</taxon>
        <taxon>Neopterygii</taxon>
        <taxon>Teleostei</taxon>
        <taxon>Ostariophysi</taxon>
        <taxon>Cypriniformes</taxon>
        <taxon>Xenocyprididae</taxon>
        <taxon>Xenocypridinae</taxon>
        <taxon>Xenocypridinae incertae sedis</taxon>
        <taxon>Anabarilius</taxon>
    </lineage>
</organism>
<evidence type="ECO:0000313" key="2">
    <source>
        <dbReference type="Proteomes" id="UP000281406"/>
    </source>
</evidence>
<sequence>MARNKDLSDYDKGQIVKARQLGQKISETARYSGFSRSAVVRIYQQWSNHKLATGCWASKAH</sequence>
<dbReference type="InterPro" id="IPR036388">
    <property type="entry name" value="WH-like_DNA-bd_sf"/>
</dbReference>
<dbReference type="Proteomes" id="UP000281406">
    <property type="component" value="Unassembled WGS sequence"/>
</dbReference>
<comment type="caution">
    <text evidence="1">The sequence shown here is derived from an EMBL/GenBank/DDBJ whole genome shotgun (WGS) entry which is preliminary data.</text>
</comment>
<dbReference type="Pfam" id="PF13384">
    <property type="entry name" value="HTH_23"/>
    <property type="match status" value="1"/>
</dbReference>
<protein>
    <submittedName>
        <fullName evidence="1">Uncharacterized protein</fullName>
    </submittedName>
</protein>
<accession>A0A3N0YGH2</accession>
<dbReference type="EMBL" id="RJVU01042594">
    <property type="protein sequence ID" value="ROL45345.1"/>
    <property type="molecule type" value="Genomic_DNA"/>
</dbReference>
<proteinExistence type="predicted"/>
<reference evidence="1 2" key="1">
    <citation type="submission" date="2018-10" db="EMBL/GenBank/DDBJ databases">
        <title>Genome assembly for a Yunnan-Guizhou Plateau 3E fish, Anabarilius grahami (Regan), and its evolutionary and genetic applications.</title>
        <authorList>
            <person name="Jiang W."/>
        </authorList>
    </citation>
    <scope>NUCLEOTIDE SEQUENCE [LARGE SCALE GENOMIC DNA]</scope>
    <source>
        <strain evidence="1">AG-KIZ</strain>
        <tissue evidence="1">Muscle</tissue>
    </source>
</reference>